<proteinExistence type="predicted"/>
<dbReference type="Proteomes" id="UP001064489">
    <property type="component" value="Chromosome 9"/>
</dbReference>
<gene>
    <name evidence="4" type="ORF">LWI28_020595</name>
</gene>
<keyword evidence="5" id="KW-1185">Reference proteome</keyword>
<feature type="domain" description="Retroviral polymerase SH3-like" evidence="3">
    <location>
        <begin position="225"/>
        <end position="277"/>
    </location>
</feature>
<feature type="compositionally biased region" description="Basic and acidic residues" evidence="1">
    <location>
        <begin position="73"/>
        <end position="93"/>
    </location>
</feature>
<accession>A0AAD5P5U7</accession>
<sequence>MNIKFKDEVHGLWLLGTLLDSWETFRTSVSNSGPNGVVTVDSAKSGVMNEEMRRKSQGSSQSEGHIKKYCRQLKRDNKNEKEKEKKTNDSNDGDRVFAVTNDFLVANDDDVVNLACHETSWVIDSGASIHSTSRRDFFTSYTSGDFGDVKMGNNGIAKAIGMGDVCLGTNNGKLDDEGFCNTFSDGHWKLTKGSMIVARGKKCSSLYFMQANVSDCIINTMETENERSKLDVKTRQCVFIGYGQDEFSYRFYDPLQKKLVRSRDVMFMEDQTIHDIEKTDKTVSQYHDDLIDLDPVPLKHVPVQVRDKVQDD</sequence>
<dbReference type="InterPro" id="IPR054722">
    <property type="entry name" value="PolX-like_BBD"/>
</dbReference>
<dbReference type="InterPro" id="IPR057670">
    <property type="entry name" value="SH3_retrovirus"/>
</dbReference>
<evidence type="ECO:0000313" key="4">
    <source>
        <dbReference type="EMBL" id="KAI9201238.1"/>
    </source>
</evidence>
<protein>
    <recommendedName>
        <fullName evidence="6">Retrovirus-related Pol polyprotein from transposon TNT 1-94</fullName>
    </recommendedName>
</protein>
<evidence type="ECO:0008006" key="6">
    <source>
        <dbReference type="Google" id="ProtNLM"/>
    </source>
</evidence>
<evidence type="ECO:0000256" key="1">
    <source>
        <dbReference type="SAM" id="MobiDB-lite"/>
    </source>
</evidence>
<dbReference type="Pfam" id="PF25597">
    <property type="entry name" value="SH3_retrovirus"/>
    <property type="match status" value="1"/>
</dbReference>
<dbReference type="EMBL" id="JAJSOW010000001">
    <property type="protein sequence ID" value="KAI9201238.1"/>
    <property type="molecule type" value="Genomic_DNA"/>
</dbReference>
<feature type="region of interest" description="Disordered" evidence="1">
    <location>
        <begin position="33"/>
        <end position="93"/>
    </location>
</feature>
<name>A0AAD5P5U7_ACENE</name>
<comment type="caution">
    <text evidence="4">The sequence shown here is derived from an EMBL/GenBank/DDBJ whole genome shotgun (WGS) entry which is preliminary data.</text>
</comment>
<evidence type="ECO:0000313" key="5">
    <source>
        <dbReference type="Proteomes" id="UP001064489"/>
    </source>
</evidence>
<dbReference type="AlphaFoldDB" id="A0AAD5P5U7"/>
<reference evidence="4" key="1">
    <citation type="journal article" date="2022" name="Plant J.">
        <title>Strategies of tolerance reflected in two North American maple genomes.</title>
        <authorList>
            <person name="McEvoy S.L."/>
            <person name="Sezen U.U."/>
            <person name="Trouern-Trend A."/>
            <person name="McMahon S.M."/>
            <person name="Schaberg P.G."/>
            <person name="Yang J."/>
            <person name="Wegrzyn J.L."/>
            <person name="Swenson N.G."/>
        </authorList>
    </citation>
    <scope>NUCLEOTIDE SEQUENCE</scope>
    <source>
        <strain evidence="4">91603</strain>
    </source>
</reference>
<feature type="domain" description="Retrovirus-related Pol polyprotein from transposon TNT 1-94-like beta-barrel" evidence="2">
    <location>
        <begin position="121"/>
        <end position="173"/>
    </location>
</feature>
<dbReference type="Pfam" id="PF22936">
    <property type="entry name" value="Pol_BBD"/>
    <property type="match status" value="1"/>
</dbReference>
<reference evidence="4" key="2">
    <citation type="submission" date="2023-02" db="EMBL/GenBank/DDBJ databases">
        <authorList>
            <person name="Swenson N.G."/>
            <person name="Wegrzyn J.L."/>
            <person name="Mcevoy S.L."/>
        </authorList>
    </citation>
    <scope>NUCLEOTIDE SEQUENCE</scope>
    <source>
        <strain evidence="4">91603</strain>
        <tissue evidence="4">Leaf</tissue>
    </source>
</reference>
<evidence type="ECO:0000259" key="2">
    <source>
        <dbReference type="Pfam" id="PF22936"/>
    </source>
</evidence>
<organism evidence="4 5">
    <name type="scientific">Acer negundo</name>
    <name type="common">Box elder</name>
    <dbReference type="NCBI Taxonomy" id="4023"/>
    <lineage>
        <taxon>Eukaryota</taxon>
        <taxon>Viridiplantae</taxon>
        <taxon>Streptophyta</taxon>
        <taxon>Embryophyta</taxon>
        <taxon>Tracheophyta</taxon>
        <taxon>Spermatophyta</taxon>
        <taxon>Magnoliopsida</taxon>
        <taxon>eudicotyledons</taxon>
        <taxon>Gunneridae</taxon>
        <taxon>Pentapetalae</taxon>
        <taxon>rosids</taxon>
        <taxon>malvids</taxon>
        <taxon>Sapindales</taxon>
        <taxon>Sapindaceae</taxon>
        <taxon>Hippocastanoideae</taxon>
        <taxon>Acereae</taxon>
        <taxon>Acer</taxon>
    </lineage>
</organism>
<evidence type="ECO:0000259" key="3">
    <source>
        <dbReference type="Pfam" id="PF25597"/>
    </source>
</evidence>